<dbReference type="STRING" id="797299.HALLA_04865"/>
<keyword evidence="4" id="KW-1185">Reference proteome</keyword>
<dbReference type="AlphaFoldDB" id="W0JMC9"/>
<dbReference type="InterPro" id="IPR003847">
    <property type="entry name" value="Put_antitoxin"/>
</dbReference>
<dbReference type="EMBL" id="CP007055">
    <property type="protein sequence ID" value="AHF98304.1"/>
    <property type="molecule type" value="Genomic_DNA"/>
</dbReference>
<organism evidence="3 4">
    <name type="scientific">Halostagnicola larsenii XH-48</name>
    <dbReference type="NCBI Taxonomy" id="797299"/>
    <lineage>
        <taxon>Archaea</taxon>
        <taxon>Methanobacteriati</taxon>
        <taxon>Methanobacteriota</taxon>
        <taxon>Stenosarchaea group</taxon>
        <taxon>Halobacteria</taxon>
        <taxon>Halobacteriales</taxon>
        <taxon>Natrialbaceae</taxon>
        <taxon>Halostagnicola</taxon>
    </lineage>
</organism>
<accession>W0JMC9</accession>
<dbReference type="Pfam" id="PF02697">
    <property type="entry name" value="VAPB_antitox"/>
    <property type="match status" value="1"/>
</dbReference>
<dbReference type="PATRIC" id="fig|797299.3.peg.35"/>
<dbReference type="KEGG" id="hlr:HALLA_04865"/>
<name>W0JMC9_9EURY</name>
<dbReference type="Proteomes" id="UP000019024">
    <property type="component" value="Chromosome"/>
</dbReference>
<reference evidence="3 4" key="1">
    <citation type="submission" date="2014-01" db="EMBL/GenBank/DDBJ databases">
        <authorList>
            <consortium name="DOE Joint Genome Institute"/>
            <person name="Anderson I."/>
            <person name="Huntemann M."/>
            <person name="Han J."/>
            <person name="Chen A."/>
            <person name="Kyrpides N."/>
            <person name="Mavromatis K."/>
            <person name="Markowitz V."/>
            <person name="Palaniappan K."/>
            <person name="Ivanova N."/>
            <person name="Schaumberg A."/>
            <person name="Pati A."/>
            <person name="Liolios K."/>
            <person name="Nordberg H.P."/>
            <person name="Cantor M.N."/>
            <person name="Hua S.X."/>
            <person name="Woyke T."/>
        </authorList>
    </citation>
    <scope>NUCLEOTIDE SEQUENCE [LARGE SCALE GENOMIC DNA]</scope>
    <source>
        <strain evidence="3 4">XH-48</strain>
    </source>
</reference>
<sequence>MATKSLTVTEEAYEHLKAYKREDESFTDTILRLTDADRDVMKGFGAFENDEGFRNAAETARAGLNEDIAERRERHRDRRDRDSER</sequence>
<dbReference type="RefSeq" id="WP_049951498.1">
    <property type="nucleotide sequence ID" value="NZ_CP007055.1"/>
</dbReference>
<dbReference type="GeneID" id="25143843"/>
<proteinExistence type="predicted"/>
<dbReference type="HOGENOM" id="CLU_170073_1_1_2"/>
<dbReference type="eggNOG" id="arCOG08550">
    <property type="taxonomic scope" value="Archaea"/>
</dbReference>
<evidence type="ECO:0000313" key="3">
    <source>
        <dbReference type="EMBL" id="AHF98304.1"/>
    </source>
</evidence>
<evidence type="ECO:0000313" key="4">
    <source>
        <dbReference type="Proteomes" id="UP000019024"/>
    </source>
</evidence>
<evidence type="ECO:0000256" key="2">
    <source>
        <dbReference type="SAM" id="MobiDB-lite"/>
    </source>
</evidence>
<protein>
    <recommendedName>
        <fullName evidence="5">Antitoxin</fullName>
    </recommendedName>
</protein>
<evidence type="ECO:0000256" key="1">
    <source>
        <dbReference type="ARBA" id="ARBA00022649"/>
    </source>
</evidence>
<dbReference type="OrthoDB" id="9187at2157"/>
<keyword evidence="1" id="KW-1277">Toxin-antitoxin system</keyword>
<evidence type="ECO:0008006" key="5">
    <source>
        <dbReference type="Google" id="ProtNLM"/>
    </source>
</evidence>
<gene>
    <name evidence="3" type="ORF">HALLA_04865</name>
</gene>
<feature type="region of interest" description="Disordered" evidence="2">
    <location>
        <begin position="59"/>
        <end position="85"/>
    </location>
</feature>